<dbReference type="PANTHER" id="PTHR43542:SF1">
    <property type="entry name" value="METHYLTRANSFERASE"/>
    <property type="match status" value="1"/>
</dbReference>
<keyword evidence="4" id="KW-1185">Reference proteome</keyword>
<dbReference type="InterPro" id="IPR029063">
    <property type="entry name" value="SAM-dependent_MTases_sf"/>
</dbReference>
<dbReference type="SUPFAM" id="SSF53335">
    <property type="entry name" value="S-adenosyl-L-methionine-dependent methyltransferases"/>
    <property type="match status" value="1"/>
</dbReference>
<organism evidence="3 4">
    <name type="scientific">Pseudonocardia sulfidoxydans NBRC 16205</name>
    <dbReference type="NCBI Taxonomy" id="1223511"/>
    <lineage>
        <taxon>Bacteria</taxon>
        <taxon>Bacillati</taxon>
        <taxon>Actinomycetota</taxon>
        <taxon>Actinomycetes</taxon>
        <taxon>Pseudonocardiales</taxon>
        <taxon>Pseudonocardiaceae</taxon>
        <taxon>Pseudonocardia</taxon>
    </lineage>
</organism>
<proteinExistence type="predicted"/>
<reference evidence="3 4" key="1">
    <citation type="submission" date="2019-07" db="EMBL/GenBank/DDBJ databases">
        <title>Whole genome shotgun sequence of Pseudonocardia sulfidoxydans NBRC 16205.</title>
        <authorList>
            <person name="Hosoyama A."/>
            <person name="Uohara A."/>
            <person name="Ohji S."/>
            <person name="Ichikawa N."/>
        </authorList>
    </citation>
    <scope>NUCLEOTIDE SEQUENCE [LARGE SCALE GENOMIC DNA]</scope>
    <source>
        <strain evidence="3 4">NBRC 16205</strain>
    </source>
</reference>
<dbReference type="GO" id="GO:0008168">
    <property type="term" value="F:methyltransferase activity"/>
    <property type="evidence" value="ECO:0007669"/>
    <property type="project" value="UniProtKB-KW"/>
</dbReference>
<dbReference type="CDD" id="cd02440">
    <property type="entry name" value="AdoMet_MTases"/>
    <property type="match status" value="1"/>
</dbReference>
<dbReference type="PANTHER" id="PTHR43542">
    <property type="entry name" value="METHYLTRANSFERASE"/>
    <property type="match status" value="1"/>
</dbReference>
<evidence type="ECO:0000256" key="2">
    <source>
        <dbReference type="ARBA" id="ARBA00022679"/>
    </source>
</evidence>
<dbReference type="PROSITE" id="PS00092">
    <property type="entry name" value="N6_MTASE"/>
    <property type="match status" value="1"/>
</dbReference>
<accession>A0A511DNC3</accession>
<evidence type="ECO:0000313" key="4">
    <source>
        <dbReference type="Proteomes" id="UP000321685"/>
    </source>
</evidence>
<sequence length="187" mass="19474">MTRIIAGRAGGRRLVVPPRGTRPTSDRVREALFSALDADPGLDGARVLDLCAGSGALGLEALSRGAAHALFVESDKRAANVVRRNVSELGLGGEVVAATVASALAGAARGPFDVVLVDPPYAVPDDEIAGWLTAAARGGWLAEETVVVVERDARSGAFGWPDGFECVRERRYGDTVLHVGVRYGPAS</sequence>
<dbReference type="InterPro" id="IPR002052">
    <property type="entry name" value="DNA_methylase_N6_adenine_CS"/>
</dbReference>
<keyword evidence="1 3" id="KW-0489">Methyltransferase</keyword>
<dbReference type="Proteomes" id="UP000321685">
    <property type="component" value="Unassembled WGS sequence"/>
</dbReference>
<dbReference type="RefSeq" id="WP_147114137.1">
    <property type="nucleotide sequence ID" value="NZ_BJVJ01000085.1"/>
</dbReference>
<dbReference type="GO" id="GO:0003676">
    <property type="term" value="F:nucleic acid binding"/>
    <property type="evidence" value="ECO:0007669"/>
    <property type="project" value="InterPro"/>
</dbReference>
<protein>
    <submittedName>
        <fullName evidence="3">Methyltransferase</fullName>
    </submittedName>
</protein>
<gene>
    <name evidence="3" type="ORF">PSU4_52830</name>
</gene>
<dbReference type="AlphaFoldDB" id="A0A511DNC3"/>
<dbReference type="InterPro" id="IPR004398">
    <property type="entry name" value="RNA_MeTrfase_RsmD"/>
</dbReference>
<evidence type="ECO:0000313" key="3">
    <source>
        <dbReference type="EMBL" id="GEL26329.1"/>
    </source>
</evidence>
<evidence type="ECO:0000256" key="1">
    <source>
        <dbReference type="ARBA" id="ARBA00022603"/>
    </source>
</evidence>
<dbReference type="EMBL" id="BJVJ01000085">
    <property type="protein sequence ID" value="GEL26329.1"/>
    <property type="molecule type" value="Genomic_DNA"/>
</dbReference>
<keyword evidence="2 3" id="KW-0808">Transferase</keyword>
<dbReference type="PIRSF" id="PIRSF004553">
    <property type="entry name" value="CHP00095"/>
    <property type="match status" value="1"/>
</dbReference>
<dbReference type="Gene3D" id="3.40.50.150">
    <property type="entry name" value="Vaccinia Virus protein VP39"/>
    <property type="match status" value="1"/>
</dbReference>
<dbReference type="Pfam" id="PF03602">
    <property type="entry name" value="Cons_hypoth95"/>
    <property type="match status" value="1"/>
</dbReference>
<dbReference type="NCBIfam" id="TIGR00095">
    <property type="entry name" value="16S rRNA (guanine(966)-N(2))-methyltransferase RsmD"/>
    <property type="match status" value="1"/>
</dbReference>
<dbReference type="GO" id="GO:0031167">
    <property type="term" value="P:rRNA methylation"/>
    <property type="evidence" value="ECO:0007669"/>
    <property type="project" value="InterPro"/>
</dbReference>
<name>A0A511DNC3_9PSEU</name>
<comment type="caution">
    <text evidence="3">The sequence shown here is derived from an EMBL/GenBank/DDBJ whole genome shotgun (WGS) entry which is preliminary data.</text>
</comment>
<dbReference type="OrthoDB" id="9803017at2"/>